<keyword evidence="2" id="KW-0479">Metal-binding</keyword>
<keyword evidence="2" id="KW-0503">Monooxygenase</keyword>
<keyword evidence="2" id="KW-0408">Iron</keyword>
<accession>A0A1G7ZHC8</accession>
<keyword evidence="2" id="KW-0560">Oxidoreductase</keyword>
<evidence type="ECO:0000313" key="3">
    <source>
        <dbReference type="EMBL" id="SDH08039.1"/>
    </source>
</evidence>
<dbReference type="Gene3D" id="1.10.630.10">
    <property type="entry name" value="Cytochrome P450"/>
    <property type="match status" value="1"/>
</dbReference>
<dbReference type="GO" id="GO:0020037">
    <property type="term" value="F:heme binding"/>
    <property type="evidence" value="ECO:0007669"/>
    <property type="project" value="InterPro"/>
</dbReference>
<dbReference type="PRINTS" id="PR00385">
    <property type="entry name" value="P450"/>
</dbReference>
<sequence length="419" mass="46254">MRNRLTQVRGTTLKDKADTEIRGGTEADRLAVDFDHHDAALNNEVLNGVYSRLLAGCPVAKTSAHNGFALVTRHADVVEVEKDGKRFSSAEGVMHPAHAGRAPSIPIEFDGAVHTAYRKLFLEVLSAPRVRGIEPYLRDLTERVLDAFAEGADIDFVERVAVQIPVRAVGHLLGLGESANEQLQAFARVVLEHAGTPAMIEAMKELDALAKTHLDERRAQPRDDYLSTLVQLDFDGRPLAEDELLNIIRSFVFAGFETTARSIASLVHHLVTHPELQTRMRSDSASIEGFVEEGLRLFPPVHTMFRTVTTPTTLHDTPLEEGERLVLLYGAANRDPEQFADAETFNPDRANARQHLAFGIGAHYCVGATLARAEIRILLEALAARPPLELVGAPRHLPRLMMGQMMGVDYLPLRFNGDH</sequence>
<dbReference type="GO" id="GO:0005506">
    <property type="term" value="F:iron ion binding"/>
    <property type="evidence" value="ECO:0007669"/>
    <property type="project" value="InterPro"/>
</dbReference>
<proteinExistence type="inferred from homology"/>
<reference evidence="3 4" key="1">
    <citation type="submission" date="2016-10" db="EMBL/GenBank/DDBJ databases">
        <authorList>
            <person name="de Groot N.N."/>
        </authorList>
    </citation>
    <scope>NUCLEOTIDE SEQUENCE [LARGE SCALE GENOMIC DNA]</scope>
    <source>
        <strain evidence="3 4">CPCC 201354</strain>
    </source>
</reference>
<evidence type="ECO:0008006" key="5">
    <source>
        <dbReference type="Google" id="ProtNLM"/>
    </source>
</evidence>
<dbReference type="GO" id="GO:0004497">
    <property type="term" value="F:monooxygenase activity"/>
    <property type="evidence" value="ECO:0007669"/>
    <property type="project" value="UniProtKB-KW"/>
</dbReference>
<organism evidence="3 4">
    <name type="scientific">Sinosporangium album</name>
    <dbReference type="NCBI Taxonomy" id="504805"/>
    <lineage>
        <taxon>Bacteria</taxon>
        <taxon>Bacillati</taxon>
        <taxon>Actinomycetota</taxon>
        <taxon>Actinomycetes</taxon>
        <taxon>Streptosporangiales</taxon>
        <taxon>Streptosporangiaceae</taxon>
        <taxon>Sinosporangium</taxon>
    </lineage>
</organism>
<evidence type="ECO:0000313" key="4">
    <source>
        <dbReference type="Proteomes" id="UP000198923"/>
    </source>
</evidence>
<dbReference type="InterPro" id="IPR017972">
    <property type="entry name" value="Cyt_P450_CS"/>
</dbReference>
<name>A0A1G7ZHC8_9ACTN</name>
<dbReference type="STRING" id="504805.SAMN05421505_11153"/>
<keyword evidence="2" id="KW-0349">Heme</keyword>
<protein>
    <recommendedName>
        <fullName evidence="5">Cytochrome P450</fullName>
    </recommendedName>
</protein>
<dbReference type="PANTHER" id="PTHR46696:SF6">
    <property type="entry name" value="P450, PUTATIVE (EUROFUNG)-RELATED"/>
    <property type="match status" value="1"/>
</dbReference>
<dbReference type="Pfam" id="PF00067">
    <property type="entry name" value="p450"/>
    <property type="match status" value="1"/>
</dbReference>
<dbReference type="PRINTS" id="PR00359">
    <property type="entry name" value="BP450"/>
</dbReference>
<keyword evidence="4" id="KW-1185">Reference proteome</keyword>
<dbReference type="AlphaFoldDB" id="A0A1G7ZHC8"/>
<dbReference type="InterPro" id="IPR002397">
    <property type="entry name" value="Cyt_P450_B"/>
</dbReference>
<comment type="similarity">
    <text evidence="1 2">Belongs to the cytochrome P450 family.</text>
</comment>
<dbReference type="PROSITE" id="PS00086">
    <property type="entry name" value="CYTOCHROME_P450"/>
    <property type="match status" value="1"/>
</dbReference>
<evidence type="ECO:0000256" key="2">
    <source>
        <dbReference type="RuleBase" id="RU000461"/>
    </source>
</evidence>
<gene>
    <name evidence="3" type="ORF">SAMN05421505_11153</name>
</gene>
<dbReference type="InterPro" id="IPR036396">
    <property type="entry name" value="Cyt_P450_sf"/>
</dbReference>
<dbReference type="PANTHER" id="PTHR46696">
    <property type="entry name" value="P450, PUTATIVE (EUROFUNG)-RELATED"/>
    <property type="match status" value="1"/>
</dbReference>
<dbReference type="GO" id="GO:0016705">
    <property type="term" value="F:oxidoreductase activity, acting on paired donors, with incorporation or reduction of molecular oxygen"/>
    <property type="evidence" value="ECO:0007669"/>
    <property type="project" value="InterPro"/>
</dbReference>
<dbReference type="Proteomes" id="UP000198923">
    <property type="component" value="Unassembled WGS sequence"/>
</dbReference>
<dbReference type="EMBL" id="FNCN01000011">
    <property type="protein sequence ID" value="SDH08039.1"/>
    <property type="molecule type" value="Genomic_DNA"/>
</dbReference>
<dbReference type="InterPro" id="IPR001128">
    <property type="entry name" value="Cyt_P450"/>
</dbReference>
<evidence type="ECO:0000256" key="1">
    <source>
        <dbReference type="ARBA" id="ARBA00010617"/>
    </source>
</evidence>
<dbReference type="SUPFAM" id="SSF48264">
    <property type="entry name" value="Cytochrome P450"/>
    <property type="match status" value="1"/>
</dbReference>